<dbReference type="Proteomes" id="UP001501470">
    <property type="component" value="Unassembled WGS sequence"/>
</dbReference>
<protein>
    <recommendedName>
        <fullName evidence="3">Dynamin family protein</fullName>
    </recommendedName>
</protein>
<dbReference type="RefSeq" id="WP_344513887.1">
    <property type="nucleotide sequence ID" value="NZ_BAAAQD010000041.1"/>
</dbReference>
<proteinExistence type="predicted"/>
<organism evidence="1 2">
    <name type="scientific">Dactylosporangium maewongense</name>
    <dbReference type="NCBI Taxonomy" id="634393"/>
    <lineage>
        <taxon>Bacteria</taxon>
        <taxon>Bacillati</taxon>
        <taxon>Actinomycetota</taxon>
        <taxon>Actinomycetes</taxon>
        <taxon>Micromonosporales</taxon>
        <taxon>Micromonosporaceae</taxon>
        <taxon>Dactylosporangium</taxon>
    </lineage>
</organism>
<dbReference type="SUPFAM" id="SSF52540">
    <property type="entry name" value="P-loop containing nucleoside triphosphate hydrolases"/>
    <property type="match status" value="1"/>
</dbReference>
<name>A0ABN2D3E9_9ACTN</name>
<comment type="caution">
    <text evidence="1">The sequence shown here is derived from an EMBL/GenBank/DDBJ whole genome shotgun (WGS) entry which is preliminary data.</text>
</comment>
<dbReference type="InterPro" id="IPR027417">
    <property type="entry name" value="P-loop_NTPase"/>
</dbReference>
<sequence length="769" mass="83713">MTDAEQLAADAIALIDGADFGPSLTAPIQRVHDQARQVLAMVREPYKVGIIGEYGAGKTLFVASMLGFLENLPIGDRPTTGNVTRFRLRPVAGGTSTVTGRRIVFLSRSECEACLADLGRQIRAISGPHPGLDTPTRKAVDGDPDFLAAWHRTARSLDPSLDRLVRQLIAVAASARQHDACLGTSREVSAEEFGALIQIAYEDQSPAQLFWIVRQAEIAMDVPVSVLPGLLAHGPGLQPPDRPQLSGFGEGAVLELWDFPGILNHLSSERDRMLTETLLHDVDTAVVLLKAANPDSLASDELTRLLTAVNGGAIAGVGNVFDSPQAVRFREAGLDSDDAVRSSLTSITELLRTAGELAPGEPFLYAGLVALGQVAPELVAGRFDDRVRMQGALAGDAKRVALGLPEGSPFRALLLPVAEDGGRQRVQTMLADQLSVHGLRRRVERVEREDSRLRELLLQLESAVQTAPEPGGAAAAHVEFQSVLSGLRSVLIRLRRSLPGVLTGALSGDGPDRTSFADFVEETAARRVHRWPEWRQTLDSVRGREVQDGPETTTKLVGPFSESCVEAFDTVRAEALSRWERALIRNAEDTLADEEALRSRAKAVFADQPATLTLIVRPEDWQGLLTNASASILEQIPYQAPGPSRYAEAFPLRRDSRFVWSLPAKHTYDASDSDLLHRRHPGYVIRLRHEFVATCAYLMQTDVEMVRGWAEQVTLHFFNRLLQALASARPPEASPADEESRGALLDAIRKLRTRSTGPTSGGLWSELEN</sequence>
<reference evidence="1 2" key="1">
    <citation type="journal article" date="2019" name="Int. J. Syst. Evol. Microbiol.">
        <title>The Global Catalogue of Microorganisms (GCM) 10K type strain sequencing project: providing services to taxonomists for standard genome sequencing and annotation.</title>
        <authorList>
            <consortium name="The Broad Institute Genomics Platform"/>
            <consortium name="The Broad Institute Genome Sequencing Center for Infectious Disease"/>
            <person name="Wu L."/>
            <person name="Ma J."/>
        </authorList>
    </citation>
    <scope>NUCLEOTIDE SEQUENCE [LARGE SCALE GENOMIC DNA]</scope>
    <source>
        <strain evidence="1 2">JCM 15933</strain>
    </source>
</reference>
<gene>
    <name evidence="1" type="ORF">GCM10009827_108840</name>
</gene>
<evidence type="ECO:0000313" key="1">
    <source>
        <dbReference type="EMBL" id="GAA1569283.1"/>
    </source>
</evidence>
<evidence type="ECO:0000313" key="2">
    <source>
        <dbReference type="Proteomes" id="UP001501470"/>
    </source>
</evidence>
<evidence type="ECO:0008006" key="3">
    <source>
        <dbReference type="Google" id="ProtNLM"/>
    </source>
</evidence>
<dbReference type="EMBL" id="BAAAQD010000041">
    <property type="protein sequence ID" value="GAA1569283.1"/>
    <property type="molecule type" value="Genomic_DNA"/>
</dbReference>
<accession>A0ABN2D3E9</accession>
<keyword evidence="2" id="KW-1185">Reference proteome</keyword>